<protein>
    <recommendedName>
        <fullName evidence="2">Nucleotidyltransferase family protein</fullName>
    </recommendedName>
</protein>
<reference evidence="1" key="1">
    <citation type="submission" date="2023-05" db="EMBL/GenBank/DDBJ databases">
        <title>Streptantibioticus silvisoli sp. nov., acidotolerant actinomycetes 1 from pine litter.</title>
        <authorList>
            <person name="Swiecimska M."/>
            <person name="Golinska P."/>
            <person name="Sangal V."/>
            <person name="Wachnowicz B."/>
            <person name="Goodfellow M."/>
        </authorList>
    </citation>
    <scope>NUCLEOTIDE SEQUENCE</scope>
    <source>
        <strain evidence="1">SL13</strain>
    </source>
</reference>
<gene>
    <name evidence="1" type="ORF">POF50_000460</name>
</gene>
<name>A0AA90H442_9ACTN</name>
<proteinExistence type="predicted"/>
<evidence type="ECO:0008006" key="2">
    <source>
        <dbReference type="Google" id="ProtNLM"/>
    </source>
</evidence>
<evidence type="ECO:0000313" key="1">
    <source>
        <dbReference type="EMBL" id="MDI5967837.1"/>
    </source>
</evidence>
<accession>A0AA90H442</accession>
<dbReference type="RefSeq" id="WP_271313489.1">
    <property type="nucleotide sequence ID" value="NZ_JABXJJ020000001.1"/>
</dbReference>
<dbReference type="EMBL" id="JABXJJ020000001">
    <property type="protein sequence ID" value="MDI5967837.1"/>
    <property type="molecule type" value="Genomic_DNA"/>
</dbReference>
<organism evidence="1">
    <name type="scientific">Streptantibioticus silvisoli</name>
    <dbReference type="NCBI Taxonomy" id="2705255"/>
    <lineage>
        <taxon>Bacteria</taxon>
        <taxon>Bacillati</taxon>
        <taxon>Actinomycetota</taxon>
        <taxon>Actinomycetes</taxon>
        <taxon>Kitasatosporales</taxon>
        <taxon>Streptomycetaceae</taxon>
        <taxon>Streptantibioticus</taxon>
    </lineage>
</organism>
<dbReference type="AlphaFoldDB" id="A0AA90H442"/>
<comment type="caution">
    <text evidence="1">The sequence shown here is derived from an EMBL/GenBank/DDBJ whole genome shotgun (WGS) entry which is preliminary data.</text>
</comment>
<sequence length="387" mass="41514">MTEVAIGTVRHLLAAPDDAPHAAVLATARGAGHKLAGTLLSLRAAGGERLTGAEAAELAAARERVERYAAVWSGLTARIPGLLVVKGMAIGAFYPPGVLRSAGDLDVVCSDHEAFWAAALQLADSGWEMVAFTLLPARRDDHVSPHLFAEFRTDAGDGAEPYVVGLVTAEVFTDLRRPACRLPRPVHSPLAVTTLALVAERWEREFRSRDLLDLTLLLRELDAAGVAELRAGLALAGLWPEWCEAMDRVGRLGWRPAVVLPDARRAAARERVLRAGRAVRRWCSPVRLLAGLARAGAEDDVSGWRTAFYDAASDLLHLRVGTRRLLAAGVPLFAVPLDERPDTTPGLDLVTVGRHLVARTPLGVFLIAAGAVRQEWLDEVGGDPVEA</sequence>